<evidence type="ECO:0000259" key="3">
    <source>
        <dbReference type="PROSITE" id="PS50238"/>
    </source>
</evidence>
<evidence type="ECO:0000256" key="2">
    <source>
        <dbReference type="SAM" id="MobiDB-lite"/>
    </source>
</evidence>
<keyword evidence="5" id="KW-1185">Reference proteome</keyword>
<proteinExistence type="predicted"/>
<dbReference type="PANTHER" id="PTHR23176:SF129">
    <property type="entry name" value="RHO GTPASE ACTIVATING PROTEIN AT 16F, ISOFORM E-RELATED"/>
    <property type="match status" value="1"/>
</dbReference>
<sequence length="656" mass="75367">MSSYDRLPDQLRAELEEFINSIKIDDDSPHSFPKPQRFPVLEDPVVIRKKTQPNPLRAKTLNYDLTGLSQCRLNEIKGVSKIVIGEELCAKINRQEKLVFEDNEIHIVGRSGQSKVLKDQIELRPGIQQVDKKNVVLHDINNIPIQILFDTSKDAKFFVESERLNSPLSEKSSIKTKLLRLLGKRSSREFLVEKGIYMNESIFGNTIQNIYQMHDCVPEFLTKSIQLIEMPNNISQVGIYRTSGNLATIQKIRFEVDKGNLSIIDQYYEDVDVLTGALKLFFRELKEPLIPLGTSEDILAASDKKPESISVIVRKLPKANYETLICLLKHLLNIVEHKEENKMDIYNLTICWGPSLMFVPDNCLDVMTQSSNNSKVLDILLNFYKDHPKDLSNSLEQIDVRGRIDPRLQKEPEPLKSHKKSSSCSNINDVVYDIITKLIEIIEVNAKTEGLYKKPGSQVKIDKITKKLAKGKVNEIEKVKADIHEYAGALKKYINDLTEPLVPKTIFEECNCDNFNYTIVKLKLKKNIDTIKRKDILTILLRHMVRVLNEEKSNKTTLNDICSYWKNVIIKTNQDEKCKTKLMEILLETFGDHKVTPLEVPNSMPDVIKDIEAMARFSKYENVNLTPHLKFEKDSTRGEAKILEDKTDNEDNERKN</sequence>
<organism evidence="4 5">
    <name type="scientific">Cryptolaemus montrouzieri</name>
    <dbReference type="NCBI Taxonomy" id="559131"/>
    <lineage>
        <taxon>Eukaryota</taxon>
        <taxon>Metazoa</taxon>
        <taxon>Ecdysozoa</taxon>
        <taxon>Arthropoda</taxon>
        <taxon>Hexapoda</taxon>
        <taxon>Insecta</taxon>
        <taxon>Pterygota</taxon>
        <taxon>Neoptera</taxon>
        <taxon>Endopterygota</taxon>
        <taxon>Coleoptera</taxon>
        <taxon>Polyphaga</taxon>
        <taxon>Cucujiformia</taxon>
        <taxon>Coccinelloidea</taxon>
        <taxon>Coccinellidae</taxon>
        <taxon>Scymninae</taxon>
        <taxon>Scymnini</taxon>
        <taxon>Cryptolaemus</taxon>
    </lineage>
</organism>
<accession>A0ABD2MZU5</accession>
<evidence type="ECO:0000313" key="4">
    <source>
        <dbReference type="EMBL" id="KAL3271706.1"/>
    </source>
</evidence>
<evidence type="ECO:0000313" key="5">
    <source>
        <dbReference type="Proteomes" id="UP001516400"/>
    </source>
</evidence>
<dbReference type="Pfam" id="PF00620">
    <property type="entry name" value="RhoGAP"/>
    <property type="match status" value="2"/>
</dbReference>
<dbReference type="Proteomes" id="UP001516400">
    <property type="component" value="Unassembled WGS sequence"/>
</dbReference>
<feature type="domain" description="Rho-GAP" evidence="3">
    <location>
        <begin position="413"/>
        <end position="594"/>
    </location>
</feature>
<dbReference type="InterPro" id="IPR050729">
    <property type="entry name" value="Rho-GAP"/>
</dbReference>
<dbReference type="CDD" id="cd00159">
    <property type="entry name" value="RhoGAP"/>
    <property type="match status" value="1"/>
</dbReference>
<evidence type="ECO:0000256" key="1">
    <source>
        <dbReference type="ARBA" id="ARBA00022468"/>
    </source>
</evidence>
<dbReference type="SMART" id="SM00324">
    <property type="entry name" value="RhoGAP"/>
    <property type="match status" value="2"/>
</dbReference>
<dbReference type="Gene3D" id="1.10.555.10">
    <property type="entry name" value="Rho GTPase activation protein"/>
    <property type="match status" value="2"/>
</dbReference>
<feature type="compositionally biased region" description="Acidic residues" evidence="2">
    <location>
        <begin position="647"/>
        <end position="656"/>
    </location>
</feature>
<gene>
    <name evidence="4" type="ORF">HHI36_022178</name>
</gene>
<dbReference type="InterPro" id="IPR000198">
    <property type="entry name" value="RhoGAP_dom"/>
</dbReference>
<dbReference type="InterPro" id="IPR008936">
    <property type="entry name" value="Rho_GTPase_activation_prot"/>
</dbReference>
<feature type="domain" description="Rho-GAP" evidence="3">
    <location>
        <begin position="205"/>
        <end position="388"/>
    </location>
</feature>
<keyword evidence="1" id="KW-0343">GTPase activation</keyword>
<comment type="caution">
    <text evidence="4">The sequence shown here is derived from an EMBL/GenBank/DDBJ whole genome shotgun (WGS) entry which is preliminary data.</text>
</comment>
<feature type="compositionally biased region" description="Basic and acidic residues" evidence="2">
    <location>
        <begin position="636"/>
        <end position="646"/>
    </location>
</feature>
<protein>
    <recommendedName>
        <fullName evidence="3">Rho-GAP domain-containing protein</fullName>
    </recommendedName>
</protein>
<dbReference type="AlphaFoldDB" id="A0ABD2MZU5"/>
<dbReference type="PANTHER" id="PTHR23176">
    <property type="entry name" value="RHO/RAC/CDC GTPASE-ACTIVATING PROTEIN"/>
    <property type="match status" value="1"/>
</dbReference>
<dbReference type="PROSITE" id="PS50238">
    <property type="entry name" value="RHOGAP"/>
    <property type="match status" value="2"/>
</dbReference>
<dbReference type="EMBL" id="JABFTP020000042">
    <property type="protein sequence ID" value="KAL3271706.1"/>
    <property type="molecule type" value="Genomic_DNA"/>
</dbReference>
<dbReference type="SUPFAM" id="SSF48350">
    <property type="entry name" value="GTPase activation domain, GAP"/>
    <property type="match status" value="2"/>
</dbReference>
<reference evidence="4 5" key="1">
    <citation type="journal article" date="2021" name="BMC Biol.">
        <title>Horizontally acquired antibacterial genes associated with adaptive radiation of ladybird beetles.</title>
        <authorList>
            <person name="Li H.S."/>
            <person name="Tang X.F."/>
            <person name="Huang Y.H."/>
            <person name="Xu Z.Y."/>
            <person name="Chen M.L."/>
            <person name="Du X.Y."/>
            <person name="Qiu B.Y."/>
            <person name="Chen P.T."/>
            <person name="Zhang W."/>
            <person name="Slipinski A."/>
            <person name="Escalona H.E."/>
            <person name="Waterhouse R.M."/>
            <person name="Zwick A."/>
            <person name="Pang H."/>
        </authorList>
    </citation>
    <scope>NUCLEOTIDE SEQUENCE [LARGE SCALE GENOMIC DNA]</scope>
    <source>
        <strain evidence="4">SYSU2018</strain>
    </source>
</reference>
<name>A0ABD2MZU5_9CUCU</name>
<dbReference type="GO" id="GO:0005096">
    <property type="term" value="F:GTPase activator activity"/>
    <property type="evidence" value="ECO:0007669"/>
    <property type="project" value="UniProtKB-KW"/>
</dbReference>
<feature type="region of interest" description="Disordered" evidence="2">
    <location>
        <begin position="636"/>
        <end position="656"/>
    </location>
</feature>